<accession>A0A381W925</accession>
<dbReference type="GO" id="GO:0000286">
    <property type="term" value="F:alanine dehydrogenase activity"/>
    <property type="evidence" value="ECO:0007669"/>
    <property type="project" value="UniProtKB-EC"/>
</dbReference>
<evidence type="ECO:0000256" key="1">
    <source>
        <dbReference type="ARBA" id="ARBA00005689"/>
    </source>
</evidence>
<organism evidence="6">
    <name type="scientific">marine metagenome</name>
    <dbReference type="NCBI Taxonomy" id="408172"/>
    <lineage>
        <taxon>unclassified sequences</taxon>
        <taxon>metagenomes</taxon>
        <taxon>ecological metagenomes</taxon>
    </lineage>
</organism>
<protein>
    <recommendedName>
        <fullName evidence="2">alanine dehydrogenase</fullName>
        <ecNumber evidence="2">1.4.1.1</ecNumber>
    </recommendedName>
</protein>
<evidence type="ECO:0000256" key="2">
    <source>
        <dbReference type="ARBA" id="ARBA00012897"/>
    </source>
</evidence>
<comment type="similarity">
    <text evidence="1">Belongs to the AlaDH/PNT family.</text>
</comment>
<dbReference type="CDD" id="cd05305">
    <property type="entry name" value="L-AlaDH"/>
    <property type="match status" value="1"/>
</dbReference>
<dbReference type="AlphaFoldDB" id="A0A381W925"/>
<dbReference type="Gene3D" id="3.40.50.720">
    <property type="entry name" value="NAD(P)-binding Rossmann-like Domain"/>
    <property type="match status" value="2"/>
</dbReference>
<dbReference type="SUPFAM" id="SSF52283">
    <property type="entry name" value="Formate/glycerate dehydrogenase catalytic domain-like"/>
    <property type="match status" value="1"/>
</dbReference>
<dbReference type="GO" id="GO:0005886">
    <property type="term" value="C:plasma membrane"/>
    <property type="evidence" value="ECO:0007669"/>
    <property type="project" value="TreeGrafter"/>
</dbReference>
<dbReference type="SMART" id="SM01002">
    <property type="entry name" value="AlaDh_PNT_C"/>
    <property type="match status" value="1"/>
</dbReference>
<dbReference type="SMART" id="SM01003">
    <property type="entry name" value="AlaDh_PNT_N"/>
    <property type="match status" value="1"/>
</dbReference>
<reference evidence="6" key="1">
    <citation type="submission" date="2018-05" db="EMBL/GenBank/DDBJ databases">
        <authorList>
            <person name="Lanie J.A."/>
            <person name="Ng W.-L."/>
            <person name="Kazmierczak K.M."/>
            <person name="Andrzejewski T.M."/>
            <person name="Davidsen T.M."/>
            <person name="Wayne K.J."/>
            <person name="Tettelin H."/>
            <person name="Glass J.I."/>
            <person name="Rusch D."/>
            <person name="Podicherti R."/>
            <person name="Tsui H.-C.T."/>
            <person name="Winkler M.E."/>
        </authorList>
    </citation>
    <scope>NUCLEOTIDE SEQUENCE</scope>
</reference>
<dbReference type="InterPro" id="IPR007886">
    <property type="entry name" value="AlaDH/PNT_N"/>
</dbReference>
<evidence type="ECO:0000256" key="3">
    <source>
        <dbReference type="ARBA" id="ARBA00023002"/>
    </source>
</evidence>
<dbReference type="Pfam" id="PF05222">
    <property type="entry name" value="AlaDh_PNT_N"/>
    <property type="match status" value="1"/>
</dbReference>
<keyword evidence="3" id="KW-0560">Oxidoreductase</keyword>
<feature type="domain" description="Alanine dehydrogenase/pyridine nucleotide transhydrogenase NAD(H)-binding" evidence="4">
    <location>
        <begin position="149"/>
        <end position="299"/>
    </location>
</feature>
<dbReference type="InterPro" id="IPR007698">
    <property type="entry name" value="AlaDH/PNT_NAD(H)-bd"/>
</dbReference>
<evidence type="ECO:0000259" key="5">
    <source>
        <dbReference type="SMART" id="SM01003"/>
    </source>
</evidence>
<sequence length="366" mass="38339">MIIGVPKETTDKELRVGITPEGTAVLVERGHQVLVEYDAGIGSGIPDTSYAKKGAEMIMSPEVLYSSSDMIVKVKEFQEFEWSLLYPGLTTFSFLSLGANPELAGALINKQVTAIAYETMELGDGSLPILKTMSALTGRLAVDVGSHYLKSSQGGSGKLLSSVSGASIVRIVILGAGVAGFNAAELALNMGAQVTVLSRGEHRLVELKNRLENHKLLEIGISSNDVIAGAVEAADVVIGAIRDTGGAVPKLVTRTMVRSMQKGSVIIDACIDQGGCIETSHETTHSDPIYVDEGIIHYCVRNMPGSVPRTATESLCGATMPYIQLIAENGVTDAIKSNSALSLGVNTKGGQVVNEPVAKALGLLGS</sequence>
<dbReference type="InterPro" id="IPR036291">
    <property type="entry name" value="NAD(P)-bd_dom_sf"/>
</dbReference>
<name>A0A381W925_9ZZZZ</name>
<evidence type="ECO:0000259" key="4">
    <source>
        <dbReference type="SMART" id="SM01002"/>
    </source>
</evidence>
<dbReference type="InterPro" id="IPR008141">
    <property type="entry name" value="Ala_DH"/>
</dbReference>
<evidence type="ECO:0000313" key="6">
    <source>
        <dbReference type="EMBL" id="SVA48447.1"/>
    </source>
</evidence>
<proteinExistence type="inferred from homology"/>
<feature type="domain" description="Alanine dehydrogenase/pyridine nucleotide transhydrogenase N-terminal" evidence="5">
    <location>
        <begin position="4"/>
        <end position="137"/>
    </location>
</feature>
<dbReference type="PANTHER" id="PTHR42795:SF1">
    <property type="entry name" value="ALANINE DEHYDROGENASE"/>
    <property type="match status" value="1"/>
</dbReference>
<dbReference type="PANTHER" id="PTHR42795">
    <property type="entry name" value="ALANINE DEHYDROGENASE"/>
    <property type="match status" value="1"/>
</dbReference>
<dbReference type="GO" id="GO:0042853">
    <property type="term" value="P:L-alanine catabolic process"/>
    <property type="evidence" value="ECO:0007669"/>
    <property type="project" value="InterPro"/>
</dbReference>
<dbReference type="EC" id="1.4.1.1" evidence="2"/>
<gene>
    <name evidence="6" type="ORF">METZ01_LOCUS101301</name>
</gene>
<dbReference type="Pfam" id="PF01262">
    <property type="entry name" value="AlaDh_PNT_C"/>
    <property type="match status" value="1"/>
</dbReference>
<dbReference type="SUPFAM" id="SSF51735">
    <property type="entry name" value="NAD(P)-binding Rossmann-fold domains"/>
    <property type="match status" value="1"/>
</dbReference>
<dbReference type="EMBL" id="UINC01010933">
    <property type="protein sequence ID" value="SVA48447.1"/>
    <property type="molecule type" value="Genomic_DNA"/>
</dbReference>